<proteinExistence type="predicted"/>
<accession>A0A7C1CXH2</accession>
<dbReference type="Proteomes" id="UP000886198">
    <property type="component" value="Unassembled WGS sequence"/>
</dbReference>
<evidence type="ECO:0000313" key="1">
    <source>
        <dbReference type="EMBL" id="HDP76933.1"/>
    </source>
</evidence>
<organism evidence="1">
    <name type="scientific">Mesotoga infera</name>
    <dbReference type="NCBI Taxonomy" id="1236046"/>
    <lineage>
        <taxon>Bacteria</taxon>
        <taxon>Thermotogati</taxon>
        <taxon>Thermotogota</taxon>
        <taxon>Thermotogae</taxon>
        <taxon>Kosmotogales</taxon>
        <taxon>Kosmotogaceae</taxon>
        <taxon>Mesotoga</taxon>
    </lineage>
</organism>
<protein>
    <submittedName>
        <fullName evidence="1">DUF3783 domain-containing protein</fullName>
    </submittedName>
</protein>
<dbReference type="InterPro" id="IPR016621">
    <property type="entry name" value="UCP014543"/>
</dbReference>
<name>A0A7C1CXH2_9BACT</name>
<reference evidence="1" key="1">
    <citation type="journal article" date="2020" name="mSystems">
        <title>Genome- and Community-Level Interaction Insights into Carbon Utilization and Element Cycling Functions of Hydrothermarchaeota in Hydrothermal Sediment.</title>
        <authorList>
            <person name="Zhou Z."/>
            <person name="Liu Y."/>
            <person name="Xu W."/>
            <person name="Pan J."/>
            <person name="Luo Z.H."/>
            <person name="Li M."/>
        </authorList>
    </citation>
    <scope>NUCLEOTIDE SEQUENCE [LARGE SCALE GENOMIC DNA]</scope>
    <source>
        <strain evidence="1">SpSt-1179</strain>
    </source>
</reference>
<dbReference type="Pfam" id="PF12646">
    <property type="entry name" value="DUF3783"/>
    <property type="match status" value="1"/>
</dbReference>
<comment type="caution">
    <text evidence="1">The sequence shown here is derived from an EMBL/GenBank/DDBJ whole genome shotgun (WGS) entry which is preliminary data.</text>
</comment>
<gene>
    <name evidence="1" type="ORF">ENN47_01865</name>
</gene>
<dbReference type="AlphaFoldDB" id="A0A7C1CXH2"/>
<dbReference type="EMBL" id="DSBT01000057">
    <property type="protein sequence ID" value="HDP76933.1"/>
    <property type="molecule type" value="Genomic_DNA"/>
</dbReference>
<sequence>MENCTLREILNKESVSQNGKVNRNGEFLCYAIFNGFDNSTIGSTINEIRRLLRKECVFATTTESNLNWKLEDLLAELTEEHDYFKKARRVELGE</sequence>